<feature type="compositionally biased region" description="Basic and acidic residues" evidence="1">
    <location>
        <begin position="435"/>
        <end position="452"/>
    </location>
</feature>
<feature type="region of interest" description="Disordered" evidence="1">
    <location>
        <begin position="268"/>
        <end position="320"/>
    </location>
</feature>
<gene>
    <name evidence="2" type="ORF">B0A49_04608</name>
</gene>
<evidence type="ECO:0000256" key="1">
    <source>
        <dbReference type="SAM" id="MobiDB-lite"/>
    </source>
</evidence>
<protein>
    <submittedName>
        <fullName evidence="2">Uncharacterized protein</fullName>
    </submittedName>
</protein>
<feature type="compositionally biased region" description="Polar residues" evidence="1">
    <location>
        <begin position="347"/>
        <end position="358"/>
    </location>
</feature>
<feature type="compositionally biased region" description="Basic and acidic residues" evidence="1">
    <location>
        <begin position="411"/>
        <end position="427"/>
    </location>
</feature>
<feature type="compositionally biased region" description="Pro residues" evidence="1">
    <location>
        <begin position="287"/>
        <end position="303"/>
    </location>
</feature>
<dbReference type="AlphaFoldDB" id="A0A4V5NFZ7"/>
<evidence type="ECO:0000313" key="3">
    <source>
        <dbReference type="Proteomes" id="UP000308768"/>
    </source>
</evidence>
<feature type="region of interest" description="Disordered" evidence="1">
    <location>
        <begin position="334"/>
        <end position="488"/>
    </location>
</feature>
<name>A0A4V5NFZ7_9PEZI</name>
<feature type="compositionally biased region" description="Low complexity" evidence="1">
    <location>
        <begin position="304"/>
        <end position="317"/>
    </location>
</feature>
<accession>A0A4V5NFZ7</accession>
<proteinExistence type="predicted"/>
<reference evidence="2 3" key="1">
    <citation type="submission" date="2017-03" db="EMBL/GenBank/DDBJ databases">
        <title>Genomes of endolithic fungi from Antarctica.</title>
        <authorList>
            <person name="Coleine C."/>
            <person name="Masonjones S."/>
            <person name="Stajich J.E."/>
        </authorList>
    </citation>
    <scope>NUCLEOTIDE SEQUENCE [LARGE SCALE GENOMIC DNA]</scope>
    <source>
        <strain evidence="2 3">CCFEE 5187</strain>
    </source>
</reference>
<sequence length="579" mass="62830">MSRRSRRLDRSQRDSTYVPTAGESSSPDEDDGISLSGWPPSSFTDVDDYARVDLTRPSRYQAAQTQHRLSMSSAPGPGQSASATSSGSSSKTRMTKAERELKWPLKHRFSVDELRDLYQKTRGRPGRAAFLHAIAGYCFQDDGRPYAEYTDVAKPLSAGEMRRVRKNRRRLAAQELPTAACATASSARSMLTSSTSTSAASANKAPVAPTAGDRCTDVLFQMPAGATCVDLTREADPAFKVEGGFGRAVDTPLTVAEPVNVPARVRVPEPAKATADARVPGTGKAPTPVPAPVPVPLPVPVHAPGPVRRSASGASGKSRLEEATVEYLRRFPTTATATSAAPPPSANVTQDATRSSAQRPREQQRHQAAPAPLNFAASAPRSDARTSAQRPREKQRRQAAPALPDSSSSDPRGDARASARRPQERPPRPGASTPQDHRVEQAAAFREQELPARPRPGYTSRATGPVPPPASTTRTSEPAAPAKRRRNVLPPGCTCRGLQIDFFVAKDLLRSRPNCRADWPGSSPEYEENLRMIMKCNAHSSTLKTYAWHSYEDLTMAALRSIYGRWLYRWVMTPPRKGE</sequence>
<keyword evidence="3" id="KW-1185">Reference proteome</keyword>
<feature type="compositionally biased region" description="Low complexity" evidence="1">
    <location>
        <begin position="70"/>
        <end position="90"/>
    </location>
</feature>
<dbReference type="EMBL" id="NAJN01000458">
    <property type="protein sequence ID" value="TKA73039.1"/>
    <property type="molecule type" value="Genomic_DNA"/>
</dbReference>
<evidence type="ECO:0000313" key="2">
    <source>
        <dbReference type="EMBL" id="TKA73039.1"/>
    </source>
</evidence>
<feature type="compositionally biased region" description="Low complexity" evidence="1">
    <location>
        <begin position="368"/>
        <end position="380"/>
    </location>
</feature>
<feature type="compositionally biased region" description="Low complexity" evidence="1">
    <location>
        <begin position="399"/>
        <end position="410"/>
    </location>
</feature>
<dbReference type="Proteomes" id="UP000308768">
    <property type="component" value="Unassembled WGS sequence"/>
</dbReference>
<organism evidence="2 3">
    <name type="scientific">Cryomyces minteri</name>
    <dbReference type="NCBI Taxonomy" id="331657"/>
    <lineage>
        <taxon>Eukaryota</taxon>
        <taxon>Fungi</taxon>
        <taxon>Dikarya</taxon>
        <taxon>Ascomycota</taxon>
        <taxon>Pezizomycotina</taxon>
        <taxon>Dothideomycetes</taxon>
        <taxon>Dothideomycetes incertae sedis</taxon>
        <taxon>Cryomyces</taxon>
    </lineage>
</organism>
<comment type="caution">
    <text evidence="2">The sequence shown here is derived from an EMBL/GenBank/DDBJ whole genome shotgun (WGS) entry which is preliminary data.</text>
</comment>
<feature type="region of interest" description="Disordered" evidence="1">
    <location>
        <begin position="1"/>
        <end position="97"/>
    </location>
</feature>